<evidence type="ECO:0000313" key="2">
    <source>
        <dbReference type="Proteomes" id="UP000680714"/>
    </source>
</evidence>
<evidence type="ECO:0008006" key="3">
    <source>
        <dbReference type="Google" id="ProtNLM"/>
    </source>
</evidence>
<protein>
    <recommendedName>
        <fullName evidence="3">Flagellin N-terminal domain-containing protein</fullName>
    </recommendedName>
</protein>
<gene>
    <name evidence="1" type="ORF">KEC16_14220</name>
</gene>
<proteinExistence type="predicted"/>
<keyword evidence="2" id="KW-1185">Reference proteome</keyword>
<sequence length="230" mass="23291">MEAVSRSVGRLDDLYAVTQVTGAAFRRFGQVANSAAGQTGSSSRNFTLAEGRLAAQAAVSGAGTILDSLYALRGKLDVADGLSIPSQRTDATRFSVQSDIGRLIAGIDQTVAQSAVGGLNLISDPSSTVRIQTSTLGGVVTIATQPLDSESLGLSGLSVADQTATEAAKVAVDAAIQQVSARYDVLATAAQGLSYNKGISEGLVQALSSLSQSGGKSSALARGSLVNLRT</sequence>
<dbReference type="Gene3D" id="1.20.1330.10">
    <property type="entry name" value="f41 fragment of flagellin, N-terminal domain"/>
    <property type="match status" value="1"/>
</dbReference>
<evidence type="ECO:0000313" key="1">
    <source>
        <dbReference type="EMBL" id="MBR9972877.1"/>
    </source>
</evidence>
<name>A0ABS5IEN7_9PROT</name>
<dbReference type="Proteomes" id="UP000680714">
    <property type="component" value="Unassembled WGS sequence"/>
</dbReference>
<reference evidence="1 2" key="1">
    <citation type="submission" date="2021-04" db="EMBL/GenBank/DDBJ databases">
        <title>Magnetospirillum sulfuroxidans sp. nov., a facultative chemolithoautotrophic sulfur-oxidizing alphaproteobacterium isolated from freshwater sediment and proposals for Paramagetospirillum gen. nov., and Magnetospirillaceae fam. nov.</title>
        <authorList>
            <person name="Koziaeva V."/>
            <person name="Geelhoed J.S."/>
            <person name="Sorokin D.Y."/>
            <person name="Grouzdev D.S."/>
        </authorList>
    </citation>
    <scope>NUCLEOTIDE SEQUENCE [LARGE SCALE GENOMIC DNA]</scope>
    <source>
        <strain evidence="1 2">J10</strain>
    </source>
</reference>
<dbReference type="RefSeq" id="WP_211550059.1">
    <property type="nucleotide sequence ID" value="NZ_JAGTUF010000014.1"/>
</dbReference>
<dbReference type="EMBL" id="JAGTUF010000014">
    <property type="protein sequence ID" value="MBR9972877.1"/>
    <property type="molecule type" value="Genomic_DNA"/>
</dbReference>
<accession>A0ABS5IEN7</accession>
<organism evidence="1 2">
    <name type="scientific">Magnetospirillum sulfuroxidans</name>
    <dbReference type="NCBI Taxonomy" id="611300"/>
    <lineage>
        <taxon>Bacteria</taxon>
        <taxon>Pseudomonadati</taxon>
        <taxon>Pseudomonadota</taxon>
        <taxon>Alphaproteobacteria</taxon>
        <taxon>Rhodospirillales</taxon>
        <taxon>Rhodospirillaceae</taxon>
        <taxon>Magnetospirillum</taxon>
    </lineage>
</organism>
<comment type="caution">
    <text evidence="1">The sequence shown here is derived from an EMBL/GenBank/DDBJ whole genome shotgun (WGS) entry which is preliminary data.</text>
</comment>